<feature type="compositionally biased region" description="Basic and acidic residues" evidence="1">
    <location>
        <begin position="1"/>
        <end position="23"/>
    </location>
</feature>
<feature type="transmembrane region" description="Helical" evidence="2">
    <location>
        <begin position="188"/>
        <end position="211"/>
    </location>
</feature>
<organism evidence="3 4">
    <name type="scientific">Panagrolaimus superbus</name>
    <dbReference type="NCBI Taxonomy" id="310955"/>
    <lineage>
        <taxon>Eukaryota</taxon>
        <taxon>Metazoa</taxon>
        <taxon>Ecdysozoa</taxon>
        <taxon>Nematoda</taxon>
        <taxon>Chromadorea</taxon>
        <taxon>Rhabditida</taxon>
        <taxon>Tylenchina</taxon>
        <taxon>Panagrolaimomorpha</taxon>
        <taxon>Panagrolaimoidea</taxon>
        <taxon>Panagrolaimidae</taxon>
        <taxon>Panagrolaimus</taxon>
    </lineage>
</organism>
<protein>
    <submittedName>
        <fullName evidence="4">Uncharacterized protein</fullName>
    </submittedName>
</protein>
<evidence type="ECO:0000313" key="3">
    <source>
        <dbReference type="Proteomes" id="UP000887577"/>
    </source>
</evidence>
<reference evidence="4" key="1">
    <citation type="submission" date="2022-11" db="UniProtKB">
        <authorList>
            <consortium name="WormBaseParasite"/>
        </authorList>
    </citation>
    <scope>IDENTIFICATION</scope>
</reference>
<dbReference type="PANTHER" id="PTHR31193">
    <property type="entry name" value="TRANSMEMBRANE PROTEIN C9ORF91"/>
    <property type="match status" value="1"/>
</dbReference>
<dbReference type="InterPro" id="IPR028054">
    <property type="entry name" value="DUF4481"/>
</dbReference>
<dbReference type="WBParaSite" id="PSU_v2.g12581.t1">
    <property type="protein sequence ID" value="PSU_v2.g12581.t1"/>
    <property type="gene ID" value="PSU_v2.g12581"/>
</dbReference>
<dbReference type="PANTHER" id="PTHR31193:SF1">
    <property type="entry name" value="TRANSMEMBRANE PROTEIN 268"/>
    <property type="match status" value="1"/>
</dbReference>
<sequence length="358" mass="40815">MGSQKEDWISFDSELAKVKKDESDGGGGDPLNDMNDIPLDEEKPSPPMPAGKTSADNIIAEIGVTSHEEESSKSSRKGSTEFPKNGRVSIEVDETKVMKNGKNIANISPINERMAWIVPPIYDSTKQHPAVAAAGLPQDTYSLVIRHITEDIRFKSYIIGFSRVLPFWIIFSIFILLFLLLTSPDGGFWVMVMTFCWMLMLFIGIFFCVIIRKHLRIGLAELVGEANKHLLHYNLIAGVQDRGQLSCHKVVIIFMYYESKECIVDIEKMLRIANSTAKPKPILMTHDEMASQCDQLLRGHIQPYIKSFVKRRLLFPTRPAEGVSDFRPKHCQKNHCLCQFVEEEYFNAIKRTWYDRLI</sequence>
<evidence type="ECO:0000313" key="4">
    <source>
        <dbReference type="WBParaSite" id="PSU_v2.g12581.t1"/>
    </source>
</evidence>
<name>A0A914Y036_9BILA</name>
<proteinExistence type="predicted"/>
<evidence type="ECO:0000256" key="1">
    <source>
        <dbReference type="SAM" id="MobiDB-lite"/>
    </source>
</evidence>
<keyword evidence="2" id="KW-0472">Membrane</keyword>
<keyword evidence="2" id="KW-1133">Transmembrane helix</keyword>
<keyword evidence="3" id="KW-1185">Reference proteome</keyword>
<dbReference type="AlphaFoldDB" id="A0A914Y036"/>
<feature type="region of interest" description="Disordered" evidence="1">
    <location>
        <begin position="1"/>
        <end position="86"/>
    </location>
</feature>
<keyword evidence="2" id="KW-0812">Transmembrane</keyword>
<evidence type="ECO:0000256" key="2">
    <source>
        <dbReference type="SAM" id="Phobius"/>
    </source>
</evidence>
<feature type="transmembrane region" description="Helical" evidence="2">
    <location>
        <begin position="164"/>
        <end position="182"/>
    </location>
</feature>
<accession>A0A914Y036</accession>
<dbReference type="Proteomes" id="UP000887577">
    <property type="component" value="Unplaced"/>
</dbReference>